<dbReference type="AlphaFoldDB" id="B1Y2C5"/>
<dbReference type="EMBL" id="CP001013">
    <property type="protein sequence ID" value="ACB35578.1"/>
    <property type="molecule type" value="Genomic_DNA"/>
</dbReference>
<gene>
    <name evidence="9" type="ordered locus">Lcho_3320</name>
</gene>
<evidence type="ECO:0000256" key="2">
    <source>
        <dbReference type="ARBA" id="ARBA00007128"/>
    </source>
</evidence>
<comment type="pathway">
    <text evidence="1">Glycan biosynthesis; glycogen metabolism.</text>
</comment>
<dbReference type="Pfam" id="PF00723">
    <property type="entry name" value="Glyco_hydro_15"/>
    <property type="match status" value="1"/>
</dbReference>
<accession>B1Y2C5</accession>
<dbReference type="Pfam" id="PF19292">
    <property type="entry name" value="KPBB_C"/>
    <property type="match status" value="1"/>
</dbReference>
<feature type="domain" description="GH15-like" evidence="7">
    <location>
        <begin position="34"/>
        <end position="845"/>
    </location>
</feature>
<dbReference type="GO" id="GO:0005964">
    <property type="term" value="C:phosphorylase kinase complex"/>
    <property type="evidence" value="ECO:0007669"/>
    <property type="project" value="TreeGrafter"/>
</dbReference>
<comment type="similarity">
    <text evidence="2">Belongs to the phosphorylase b kinase regulatory chain family.</text>
</comment>
<dbReference type="GO" id="GO:0005977">
    <property type="term" value="P:glycogen metabolic process"/>
    <property type="evidence" value="ECO:0007669"/>
    <property type="project" value="UniProtKB-UniPathway"/>
</dbReference>
<dbReference type="KEGG" id="lch:Lcho_3320"/>
<evidence type="ECO:0000256" key="1">
    <source>
        <dbReference type="ARBA" id="ARBA00005131"/>
    </source>
</evidence>
<dbReference type="RefSeq" id="WP_012348325.1">
    <property type="nucleotide sequence ID" value="NC_010524.1"/>
</dbReference>
<dbReference type="InterPro" id="IPR008734">
    <property type="entry name" value="PHK_A/B_su"/>
</dbReference>
<dbReference type="GO" id="GO:0005516">
    <property type="term" value="F:calmodulin binding"/>
    <property type="evidence" value="ECO:0007669"/>
    <property type="project" value="UniProtKB-KW"/>
</dbReference>
<protein>
    <submittedName>
        <fullName evidence="9">Phosphorylase kinase alphabeta</fullName>
    </submittedName>
</protein>
<dbReference type="PANTHER" id="PTHR10749">
    <property type="entry name" value="PHOSPHORYLASE B KINASE REGULATORY SUBUNIT"/>
    <property type="match status" value="1"/>
</dbReference>
<feature type="domain" description="Phosphorylase b kinase regulatory subunit alpha/beta C-terminal" evidence="8">
    <location>
        <begin position="860"/>
        <end position="1101"/>
    </location>
</feature>
<evidence type="ECO:0000256" key="3">
    <source>
        <dbReference type="ARBA" id="ARBA00022600"/>
    </source>
</evidence>
<dbReference type="InterPro" id="IPR045583">
    <property type="entry name" value="KPBA/B_C"/>
</dbReference>
<feature type="region of interest" description="Disordered" evidence="6">
    <location>
        <begin position="1"/>
        <end position="20"/>
    </location>
</feature>
<dbReference type="UniPathway" id="UPA00163"/>
<name>B1Y2C5_LEPCP</name>
<dbReference type="HOGENOM" id="CLU_004177_0_1_4"/>
<evidence type="ECO:0000313" key="10">
    <source>
        <dbReference type="Proteomes" id="UP000001693"/>
    </source>
</evidence>
<dbReference type="STRING" id="395495.Lcho_3320"/>
<dbReference type="PANTHER" id="PTHR10749:SF7">
    <property type="entry name" value="PHOSPHORYLASE B KINASE REGULATORY SUBUNIT ALPHA-RELATED"/>
    <property type="match status" value="1"/>
</dbReference>
<dbReference type="InterPro" id="IPR011613">
    <property type="entry name" value="GH15-like"/>
</dbReference>
<evidence type="ECO:0000256" key="4">
    <source>
        <dbReference type="ARBA" id="ARBA00022860"/>
    </source>
</evidence>
<keyword evidence="4" id="KW-0112">Calmodulin-binding</keyword>
<proteinExistence type="inferred from homology"/>
<dbReference type="InterPro" id="IPR008928">
    <property type="entry name" value="6-hairpin_glycosidase_sf"/>
</dbReference>
<evidence type="ECO:0000313" key="9">
    <source>
        <dbReference type="EMBL" id="ACB35578.1"/>
    </source>
</evidence>
<dbReference type="eggNOG" id="COG3387">
    <property type="taxonomic scope" value="Bacteria"/>
</dbReference>
<dbReference type="Proteomes" id="UP000001693">
    <property type="component" value="Chromosome"/>
</dbReference>
<dbReference type="InterPro" id="IPR012341">
    <property type="entry name" value="6hp_glycosidase-like_sf"/>
</dbReference>
<keyword evidence="5" id="KW-0119">Carbohydrate metabolism</keyword>
<evidence type="ECO:0000256" key="6">
    <source>
        <dbReference type="SAM" id="MobiDB-lite"/>
    </source>
</evidence>
<evidence type="ECO:0000256" key="5">
    <source>
        <dbReference type="ARBA" id="ARBA00023277"/>
    </source>
</evidence>
<organism evidence="9 10">
    <name type="scientific">Leptothrix cholodnii (strain ATCC 51168 / LMG 8142 / SP-6)</name>
    <name type="common">Leptothrix discophora (strain SP-6)</name>
    <dbReference type="NCBI Taxonomy" id="395495"/>
    <lineage>
        <taxon>Bacteria</taxon>
        <taxon>Pseudomonadati</taxon>
        <taxon>Pseudomonadota</taxon>
        <taxon>Betaproteobacteria</taxon>
        <taxon>Burkholderiales</taxon>
        <taxon>Sphaerotilaceae</taxon>
        <taxon>Leptothrix</taxon>
    </lineage>
</organism>
<reference evidence="9 10" key="1">
    <citation type="submission" date="2008-03" db="EMBL/GenBank/DDBJ databases">
        <title>Complete sequence of Leptothrix cholodnii SP-6.</title>
        <authorList>
            <consortium name="US DOE Joint Genome Institute"/>
            <person name="Copeland A."/>
            <person name="Lucas S."/>
            <person name="Lapidus A."/>
            <person name="Glavina del Rio T."/>
            <person name="Dalin E."/>
            <person name="Tice H."/>
            <person name="Bruce D."/>
            <person name="Goodwin L."/>
            <person name="Pitluck S."/>
            <person name="Chertkov O."/>
            <person name="Brettin T."/>
            <person name="Detter J.C."/>
            <person name="Han C."/>
            <person name="Kuske C.R."/>
            <person name="Schmutz J."/>
            <person name="Larimer F."/>
            <person name="Land M."/>
            <person name="Hauser L."/>
            <person name="Kyrpides N."/>
            <person name="Lykidis A."/>
            <person name="Emerson D."/>
            <person name="Richardson P."/>
        </authorList>
    </citation>
    <scope>NUCLEOTIDE SEQUENCE [LARGE SCALE GENOMIC DNA]</scope>
    <source>
        <strain evidence="10">ATCC 51168 / LMG 8142 / SP-6</strain>
    </source>
</reference>
<dbReference type="OrthoDB" id="6091662at2"/>
<keyword evidence="3" id="KW-0321">Glycogen metabolism</keyword>
<evidence type="ECO:0000259" key="8">
    <source>
        <dbReference type="Pfam" id="PF19292"/>
    </source>
</evidence>
<evidence type="ECO:0000259" key="7">
    <source>
        <dbReference type="Pfam" id="PF00723"/>
    </source>
</evidence>
<keyword evidence="10" id="KW-1185">Reference proteome</keyword>
<dbReference type="Gene3D" id="1.50.10.10">
    <property type="match status" value="1"/>
</dbReference>
<sequence length="1150" mass="126033">MNRRHKASPSPTSSDRPLASAPLADPVAERLAACTAQARAIILARQDPVTGLLPASTAITVHGDYTHAWVRDNVYSILGVWALELAHRERDPAIAAELQARVIALMRGLLVAMMKQAHKVERFKHTQHPLDALHAKYATTSGEPVVGDADWGHLQIDATAIFLLQLAQMSASGLAIVRTPAEVAFVQNLVHYLARAYRTPDYGIWERGHKLNHGHAEINASSVGMARAALEAISGFELLPGQAPAILVQPDDIAHARATLAHLLPRESESKETDAALLSVLGYPAFAIEDPERCSATLERLVGKLQGRYGCKRFLRDGHQTVVEDHSRLHYEHGELQQFRRIESEWPLFFTYLLIDAQLRGDAAQADDYRARLESLMVERDGQRLLPELYYVPADKVDAEREAPHSQDRVPNDNVPLVWAQSLYLVGALLHDGLLRAEQIDPLGRHDVLRRPAPPSVTVQLALLAADSLAQARMAAHGIPAQTLAEVQPLQVRYADELDAALTALGRWDELGLSGRPRQRPGSLATSRLYLQRHGDEAVDRGFVFLPPVLARQGFYVGLDNRLLVDEIHGELSYLRRHWRARDGQPLLALLVTQPMLDAPGADRLLQALRELVAAAVPGAARPPGVPPLRIAPLADLLPAATHCRLDALPRLPDEPAKPLDQSPAALAALHWEEAATRPLSPARAAVLERELDDAALQRLIERSRNPYEQVEAIGLLAQRHGLDAPAWSGLTLRQLCQALYSRARRERRWGLIRRAAGVLEVHDDTLEDAVAQIVVRQRQVSIGRAYDAQAIITTPLGNAELFDRLRRFGGSDARGRLLIEEIVLLLGLLIKADTTLFKGTLTLRPWYLLLLITGRLAIEHGISQAEAFDHLLDCSPQALLGRLREVIVSEQEMSRDLVRLQSLHVNTTGGAESLVALQFPASNDPQLPEVVPGWLAWRELSGAVARVPVDFHERIWALLRQVPGLVIGDQLDARNRLDSALARADSTPGERGFALQIEDLLNKIHAPEYRQLTIEALLALSDIFRANADLQLDSWLVMDVLVGIAVRLGWEQSLGAEAAAAADYNEHRGQAWKDFYASPPHRVANLVMAAIGFLVEQARREELEALAAQQAAAVEVVAVDADAASEGEGVSVSTDGISAAVVSEAGSAG</sequence>
<keyword evidence="9" id="KW-0418">Kinase</keyword>
<dbReference type="SUPFAM" id="SSF48208">
    <property type="entry name" value="Six-hairpin glycosidases"/>
    <property type="match status" value="1"/>
</dbReference>
<keyword evidence="9" id="KW-0808">Transferase</keyword>
<dbReference type="GO" id="GO:0016301">
    <property type="term" value="F:kinase activity"/>
    <property type="evidence" value="ECO:0007669"/>
    <property type="project" value="UniProtKB-KW"/>
</dbReference>